<feature type="signal peptide" evidence="1">
    <location>
        <begin position="1"/>
        <end position="19"/>
    </location>
</feature>
<proteinExistence type="predicted"/>
<comment type="caution">
    <text evidence="2">The sequence shown here is derived from an EMBL/GenBank/DDBJ whole genome shotgun (WGS) entry which is preliminary data.</text>
</comment>
<keyword evidence="3" id="KW-1185">Reference proteome</keyword>
<evidence type="ECO:0000313" key="3">
    <source>
        <dbReference type="Proteomes" id="UP000716446"/>
    </source>
</evidence>
<dbReference type="EMBL" id="CAIJEN010000008">
    <property type="protein sequence ID" value="CAD0089919.1"/>
    <property type="molecule type" value="Genomic_DNA"/>
</dbReference>
<dbReference type="Proteomes" id="UP000716446">
    <property type="component" value="Unassembled WGS sequence"/>
</dbReference>
<dbReference type="AlphaFoldDB" id="A0A9N8JR85"/>
<feature type="chain" id="PRO_5040274948" evidence="1">
    <location>
        <begin position="20"/>
        <end position="216"/>
    </location>
</feature>
<keyword evidence="1" id="KW-0732">Signal</keyword>
<protein>
    <submittedName>
        <fullName evidence="2">Uncharacterized protein</fullName>
    </submittedName>
</protein>
<gene>
    <name evidence="2" type="ORF">AWRI4619_LOCUS5990</name>
</gene>
<name>A0A9N8JR85_9PEZI</name>
<sequence>MRLKALFVIFSLRLPICMATPVPPCNMAPLTSADIAIIAPDSISCTEAAYPAECATATHAAPYINLAFTTFSIHDFGTQASLLALILYESGSFKYNINHYPGVPGQGTRNMQNPAFNLKYAQWLAANMTDSGISVQQVEKAEAEGVVQVLALVNNDRWGFASAAWFLVTQCDGEIRRGLAGLTEEGWNAYLTDCVGTTVTDERTAIWKDATASGKW</sequence>
<reference evidence="2" key="1">
    <citation type="submission" date="2020-06" db="EMBL/GenBank/DDBJ databases">
        <authorList>
            <person name="Onetto C."/>
        </authorList>
    </citation>
    <scope>NUCLEOTIDE SEQUENCE</scope>
</reference>
<evidence type="ECO:0000313" key="2">
    <source>
        <dbReference type="EMBL" id="CAD0089919.1"/>
    </source>
</evidence>
<evidence type="ECO:0000256" key="1">
    <source>
        <dbReference type="SAM" id="SignalP"/>
    </source>
</evidence>
<organism evidence="2 3">
    <name type="scientific">Aureobasidium vineae</name>
    <dbReference type="NCBI Taxonomy" id="2773715"/>
    <lineage>
        <taxon>Eukaryota</taxon>
        <taxon>Fungi</taxon>
        <taxon>Dikarya</taxon>
        <taxon>Ascomycota</taxon>
        <taxon>Pezizomycotina</taxon>
        <taxon>Dothideomycetes</taxon>
        <taxon>Dothideomycetidae</taxon>
        <taxon>Dothideales</taxon>
        <taxon>Saccotheciaceae</taxon>
        <taxon>Aureobasidium</taxon>
    </lineage>
</organism>
<accession>A0A9N8JR85</accession>